<dbReference type="OrthoDB" id="9805815at2"/>
<accession>A0A2S5SUC0</accession>
<evidence type="ECO:0000256" key="2">
    <source>
        <dbReference type="ARBA" id="ARBA00022964"/>
    </source>
</evidence>
<keyword evidence="2 5" id="KW-0223">Dioxygenase</keyword>
<dbReference type="PANTHER" id="PTHR33711">
    <property type="entry name" value="DIOXYGENASE, PUTATIVE (AFU_ORTHOLOGUE AFUA_2G02910)-RELATED"/>
    <property type="match status" value="1"/>
</dbReference>
<dbReference type="GO" id="GO:0019619">
    <property type="term" value="P:3,4-dihydroxybenzoate catabolic process"/>
    <property type="evidence" value="ECO:0007669"/>
    <property type="project" value="InterPro"/>
</dbReference>
<dbReference type="NCBIfam" id="TIGR02422">
    <property type="entry name" value="protocat_beta"/>
    <property type="match status" value="1"/>
</dbReference>
<feature type="domain" description="Intradiol ring-cleavage dioxygenases" evidence="4">
    <location>
        <begin position="79"/>
        <end position="107"/>
    </location>
</feature>
<evidence type="ECO:0000256" key="1">
    <source>
        <dbReference type="ARBA" id="ARBA00007825"/>
    </source>
</evidence>
<comment type="similarity">
    <text evidence="1">Belongs to the intradiol ring-cleavage dioxygenase family.</text>
</comment>
<dbReference type="Proteomes" id="UP000238605">
    <property type="component" value="Unassembled WGS sequence"/>
</dbReference>
<organism evidence="5 6">
    <name type="scientific">Caldimonas caldifontis</name>
    <dbReference type="NCBI Taxonomy" id="1452508"/>
    <lineage>
        <taxon>Bacteria</taxon>
        <taxon>Pseudomonadati</taxon>
        <taxon>Pseudomonadota</taxon>
        <taxon>Betaproteobacteria</taxon>
        <taxon>Burkholderiales</taxon>
        <taxon>Sphaerotilaceae</taxon>
        <taxon>Caldimonas</taxon>
    </lineage>
</organism>
<dbReference type="AlphaFoldDB" id="A0A2S5SUC0"/>
<dbReference type="GO" id="GO:0018578">
    <property type="term" value="F:protocatechuate 3,4-dioxygenase activity"/>
    <property type="evidence" value="ECO:0007669"/>
    <property type="project" value="InterPro"/>
</dbReference>
<keyword evidence="6" id="KW-1185">Reference proteome</keyword>
<protein>
    <submittedName>
        <fullName evidence="5">Protocatechuate 3,4-dioxygenase subunit beta</fullName>
    </submittedName>
</protein>
<dbReference type="PROSITE" id="PS00083">
    <property type="entry name" value="INTRADIOL_DIOXYGENAS"/>
    <property type="match status" value="1"/>
</dbReference>
<name>A0A2S5SUC0_9BURK</name>
<keyword evidence="3" id="KW-0560">Oxidoreductase</keyword>
<dbReference type="InterPro" id="IPR012785">
    <property type="entry name" value="Protocat_dOase_b"/>
</dbReference>
<dbReference type="GO" id="GO:0008199">
    <property type="term" value="F:ferric iron binding"/>
    <property type="evidence" value="ECO:0007669"/>
    <property type="project" value="InterPro"/>
</dbReference>
<dbReference type="InterPro" id="IPR050770">
    <property type="entry name" value="Intradiol_RC_Dioxygenase"/>
</dbReference>
<dbReference type="InterPro" id="IPR015889">
    <property type="entry name" value="Intradiol_dOase_core"/>
</dbReference>
<dbReference type="Gene3D" id="2.60.130.10">
    <property type="entry name" value="Aromatic compound dioxygenase"/>
    <property type="match status" value="1"/>
</dbReference>
<dbReference type="InterPro" id="IPR000627">
    <property type="entry name" value="Intradiol_dOase_C"/>
</dbReference>
<dbReference type="Pfam" id="PF00775">
    <property type="entry name" value="Dioxygenase_C"/>
    <property type="match status" value="1"/>
</dbReference>
<evidence type="ECO:0000256" key="3">
    <source>
        <dbReference type="ARBA" id="ARBA00023002"/>
    </source>
</evidence>
<dbReference type="EMBL" id="PSNX01000008">
    <property type="protein sequence ID" value="PPE66331.1"/>
    <property type="molecule type" value="Genomic_DNA"/>
</dbReference>
<reference evidence="5 6" key="1">
    <citation type="submission" date="2018-02" db="EMBL/GenBank/DDBJ databases">
        <title>Reclassifiation of [Polyangium] brachysporum DSM 7029 as Guopingzhaonella breviflexa gen. nov., sp. nov., a member of the family Comamonadaceae.</title>
        <authorList>
            <person name="Tang B."/>
        </authorList>
    </citation>
    <scope>NUCLEOTIDE SEQUENCE [LARGE SCALE GENOMIC DNA]</scope>
    <source>
        <strain evidence="5 6">BCRC 80649</strain>
    </source>
</reference>
<evidence type="ECO:0000313" key="6">
    <source>
        <dbReference type="Proteomes" id="UP000238605"/>
    </source>
</evidence>
<comment type="caution">
    <text evidence="5">The sequence shown here is derived from an EMBL/GenBank/DDBJ whole genome shotgun (WGS) entry which is preliminary data.</text>
</comment>
<dbReference type="PANTHER" id="PTHR33711:SF10">
    <property type="entry name" value="INTRADIOL RING-CLEAVAGE DIOXYGENASES DOMAIN-CONTAINING PROTEIN"/>
    <property type="match status" value="1"/>
</dbReference>
<evidence type="ECO:0000259" key="4">
    <source>
        <dbReference type="PROSITE" id="PS00083"/>
    </source>
</evidence>
<evidence type="ECO:0000313" key="5">
    <source>
        <dbReference type="EMBL" id="PPE66331.1"/>
    </source>
</evidence>
<dbReference type="Pfam" id="PF12391">
    <property type="entry name" value="PCDO_beta_N"/>
    <property type="match status" value="1"/>
</dbReference>
<gene>
    <name evidence="5" type="primary">pcaH</name>
    <name evidence="5" type="ORF">C1704_10175</name>
</gene>
<proteinExistence type="inferred from homology"/>
<dbReference type="RefSeq" id="WP_104302614.1">
    <property type="nucleotide sequence ID" value="NZ_PSNX01000008.1"/>
</dbReference>
<dbReference type="InterPro" id="IPR024756">
    <property type="entry name" value="PCDO_beta_N"/>
</dbReference>
<dbReference type="SUPFAM" id="SSF49482">
    <property type="entry name" value="Aromatic compound dioxygenase"/>
    <property type="match status" value="1"/>
</dbReference>
<sequence>MSDTVTLRPRDWDSHPPYIHPEYKSTVLRGPTKPLLPMKDKLRQLRAPVYGHDAIGALDHDLTRNAAKNGAPLGERIVVTGRVLDERGRPVRNTLVEIWQANAAGRYVHKVDQHDAPLDPNFLGAGRTLTDSEGRYKFYTVKPGAYPWGNHPNAWRPNHIHFSLFGEYFASRLVTQMYFPGDPLLALDPIFQGTPERARDRLISQFTLDVTEPDFALGYVFDIVLRGPNETPMETPR</sequence>